<feature type="active site" description="Glycyl thioester intermediate" evidence="7">
    <location>
        <position position="1331"/>
    </location>
</feature>
<comment type="catalytic activity">
    <reaction evidence="1">
        <text>S-ubiquitinyl-[E2 ubiquitin-conjugating enzyme]-L-cysteine + [acceptor protein]-L-lysine = [E2 ubiquitin-conjugating enzyme]-L-cysteine + N(6)-ubiquitinyl-[acceptor protein]-L-lysine.</text>
        <dbReference type="EC" id="2.3.2.26"/>
    </reaction>
</comment>
<dbReference type="FunFam" id="3.30.2410.10:FF:000003">
    <property type="entry name" value="probable E3 ubiquitin-protein ligase HERC4 isoform X1"/>
    <property type="match status" value="1"/>
</dbReference>
<dbReference type="PANTHER" id="PTHR45700">
    <property type="entry name" value="UBIQUITIN-PROTEIN LIGASE E3C"/>
    <property type="match status" value="1"/>
</dbReference>
<proteinExistence type="predicted"/>
<feature type="compositionally biased region" description="Polar residues" evidence="8">
    <location>
        <begin position="217"/>
        <end position="227"/>
    </location>
</feature>
<feature type="compositionally biased region" description="Low complexity" evidence="8">
    <location>
        <begin position="341"/>
        <end position="357"/>
    </location>
</feature>
<dbReference type="EC" id="2.3.2.26" evidence="3"/>
<reference evidence="10" key="1">
    <citation type="submission" date="2014-08" db="EMBL/GenBank/DDBJ databases">
        <authorList>
            <person name="Sharma Rahul"/>
            <person name="Thines Marco"/>
        </authorList>
    </citation>
    <scope>NUCLEOTIDE SEQUENCE</scope>
</reference>
<dbReference type="Gene3D" id="3.90.1750.10">
    <property type="entry name" value="Hect, E3 ligase catalytic domains"/>
    <property type="match status" value="1"/>
</dbReference>
<dbReference type="SUPFAM" id="SSF56204">
    <property type="entry name" value="Hect, E3 ligase catalytic domain"/>
    <property type="match status" value="1"/>
</dbReference>
<feature type="compositionally biased region" description="Polar residues" evidence="8">
    <location>
        <begin position="17"/>
        <end position="27"/>
    </location>
</feature>
<feature type="region of interest" description="Disordered" evidence="8">
    <location>
        <begin position="279"/>
        <end position="364"/>
    </location>
</feature>
<evidence type="ECO:0000256" key="6">
    <source>
        <dbReference type="ARBA" id="ARBA00022786"/>
    </source>
</evidence>
<feature type="compositionally biased region" description="Polar residues" evidence="8">
    <location>
        <begin position="136"/>
        <end position="154"/>
    </location>
</feature>
<feature type="region of interest" description="Disordered" evidence="8">
    <location>
        <begin position="136"/>
        <end position="243"/>
    </location>
</feature>
<keyword evidence="6 7" id="KW-0833">Ubl conjugation pathway</keyword>
<dbReference type="FunFam" id="3.30.2160.10:FF:000004">
    <property type="entry name" value="probable E3 ubiquitin-protein ligase HERC4 isoform X1"/>
    <property type="match status" value="1"/>
</dbReference>
<evidence type="ECO:0000256" key="2">
    <source>
        <dbReference type="ARBA" id="ARBA00004496"/>
    </source>
</evidence>
<dbReference type="SMART" id="SM00119">
    <property type="entry name" value="HECTc"/>
    <property type="match status" value="1"/>
</dbReference>
<dbReference type="Gene3D" id="3.30.2160.10">
    <property type="entry name" value="Hect, E3 ligase catalytic domain"/>
    <property type="match status" value="1"/>
</dbReference>
<dbReference type="PANTHER" id="PTHR45700:SF9">
    <property type="entry name" value="HECT-TYPE E3 UBIQUITIN TRANSFERASE"/>
    <property type="match status" value="1"/>
</dbReference>
<dbReference type="Gene3D" id="3.30.2410.10">
    <property type="entry name" value="Hect, E3 ligase catalytic domain"/>
    <property type="match status" value="1"/>
</dbReference>
<dbReference type="InterPro" id="IPR035983">
    <property type="entry name" value="Hect_E3_ubiquitin_ligase"/>
</dbReference>
<feature type="compositionally biased region" description="Polar residues" evidence="8">
    <location>
        <begin position="485"/>
        <end position="500"/>
    </location>
</feature>
<evidence type="ECO:0000256" key="4">
    <source>
        <dbReference type="ARBA" id="ARBA00022490"/>
    </source>
</evidence>
<protein>
    <recommendedName>
        <fullName evidence="3">HECT-type E3 ubiquitin transferase</fullName>
        <ecNumber evidence="3">2.3.2.26</ecNumber>
    </recommendedName>
</protein>
<dbReference type="Pfam" id="PF00632">
    <property type="entry name" value="HECT"/>
    <property type="match status" value="1"/>
</dbReference>
<feature type="compositionally biased region" description="Low complexity" evidence="8">
    <location>
        <begin position="440"/>
        <end position="480"/>
    </location>
</feature>
<feature type="domain" description="HECT" evidence="9">
    <location>
        <begin position="1037"/>
        <end position="1363"/>
    </location>
</feature>
<evidence type="ECO:0000313" key="10">
    <source>
        <dbReference type="EMBL" id="CDZ97187.1"/>
    </source>
</evidence>
<evidence type="ECO:0000259" key="9">
    <source>
        <dbReference type="PROSITE" id="PS50237"/>
    </source>
</evidence>
<dbReference type="InterPro" id="IPR044611">
    <property type="entry name" value="E3A/B/C-like"/>
</dbReference>
<feature type="compositionally biased region" description="Low complexity" evidence="8">
    <location>
        <begin position="155"/>
        <end position="174"/>
    </location>
</feature>
<evidence type="ECO:0000256" key="7">
    <source>
        <dbReference type="PROSITE-ProRule" id="PRU00104"/>
    </source>
</evidence>
<feature type="compositionally biased region" description="Low complexity" evidence="8">
    <location>
        <begin position="197"/>
        <end position="212"/>
    </location>
</feature>
<dbReference type="PROSITE" id="PS50237">
    <property type="entry name" value="HECT"/>
    <property type="match status" value="1"/>
</dbReference>
<feature type="compositionally biased region" description="Pro residues" evidence="8">
    <location>
        <begin position="326"/>
        <end position="336"/>
    </location>
</feature>
<comment type="subcellular location">
    <subcellularLocation>
        <location evidence="2">Cytoplasm</location>
    </subcellularLocation>
</comment>
<dbReference type="GO" id="GO:0061630">
    <property type="term" value="F:ubiquitin protein ligase activity"/>
    <property type="evidence" value="ECO:0007669"/>
    <property type="project" value="UniProtKB-EC"/>
</dbReference>
<dbReference type="GO" id="GO:0005737">
    <property type="term" value="C:cytoplasm"/>
    <property type="evidence" value="ECO:0007669"/>
    <property type="project" value="UniProtKB-SubCell"/>
</dbReference>
<feature type="compositionally biased region" description="Low complexity" evidence="8">
    <location>
        <begin position="228"/>
        <end position="243"/>
    </location>
</feature>
<dbReference type="GO" id="GO:0000209">
    <property type="term" value="P:protein polyubiquitination"/>
    <property type="evidence" value="ECO:0007669"/>
    <property type="project" value="InterPro"/>
</dbReference>
<feature type="compositionally biased region" description="Low complexity" evidence="8">
    <location>
        <begin position="313"/>
        <end position="325"/>
    </location>
</feature>
<feature type="compositionally biased region" description="Basic and acidic residues" evidence="8">
    <location>
        <begin position="721"/>
        <end position="737"/>
    </location>
</feature>
<name>A0A0F7SJL3_PHARH</name>
<accession>A0A0F7SJL3</accession>
<dbReference type="InterPro" id="IPR000569">
    <property type="entry name" value="HECT_dom"/>
</dbReference>
<feature type="region of interest" description="Disordered" evidence="8">
    <location>
        <begin position="713"/>
        <end position="737"/>
    </location>
</feature>
<keyword evidence="5" id="KW-0808">Transferase</keyword>
<feature type="region of interest" description="Disordered" evidence="8">
    <location>
        <begin position="397"/>
        <end position="546"/>
    </location>
</feature>
<feature type="region of interest" description="Disordered" evidence="8">
    <location>
        <begin position="1"/>
        <end position="120"/>
    </location>
</feature>
<feature type="compositionally biased region" description="Pro residues" evidence="8">
    <location>
        <begin position="510"/>
        <end position="521"/>
    </location>
</feature>
<evidence type="ECO:0000256" key="5">
    <source>
        <dbReference type="ARBA" id="ARBA00022679"/>
    </source>
</evidence>
<feature type="compositionally biased region" description="Polar residues" evidence="8">
    <location>
        <begin position="279"/>
        <end position="299"/>
    </location>
</feature>
<sequence>MFSKLSGESNKHGPFNPNGSNSSTGPHQNSSSTSSIFTSIFSSASSSSANSSNSNSKQKSKAGTLRPPRSLPPQRYDSSSRGPGHRPVLQNRSVSQGQVAFDRIESPMHANTGNDNGFQVDREREILSELRANLASSGHRQTGSLGNESMSDRNLLSGSSSFPSLRLLSSSVPPHLQPPPPQSNLTFASNEPQPQPQLHYQSKSHSQSQSQLRPKPNQANAPSTSQRVASFSNVVPSSVPSGSSSAASWDQLLGYVEQCKQPVNTLFGAPSFEAPIISRHQQTQPSGSKTIPRSTPMLASSSVQLPSVPPPRATTSASASPARSPEIPPFRTPPMSPEFDPSFVSSPSTTVGSTVQPRGPNISKFSSVMAETPTRSAGQGSSWDALLARASSSPILSSTSLTNETSGQPLPPSSSSSASPSPHAPSTAVMATAPSPPPTSSSTSTWDALLARANAASSPSNQAAVSNGGSGGSSASRVASLFKSRGSSSNSAAVTSQTSLPPVHRGSPPSIAPPSELPPPLSISDLPPLSNHISSTAPIKTASPPPIPITLSNVPLPPDGSISRTIASTASLTLPSPTGLTGIGLKQKETERKTNSIGITGFVKAPEGPKNLRKGMAVSMATSPCVCCAATLQYPRPLDSFRCTVCGTITDVGLSERRAAGLARDSDPEPLTLARFQYLIRQARSSAGLLSPTASSFRMPFVETDVAEAKTLEGDSENEQDEVRGIEVRSERSEQKESRWQGLEEELHLVFSHWSSLSNSFSTSEPSAFNPGIDLSKLRAFYAILNTLPSELHESIFEALQGLFRRPRRRFHEKQGPKGLTWVIILLENDSLFKSRDLKAGTIIKRFLGIVSNLSNDQHHILVNWFNQLYDKDEFQHKLELISTVVVPRIVKHIPASALPPASRSKTLPYLYDWRFRSTARVLSLMFASNMAVPRVPISAFYITLIDQLNAVVDYDAWVRTASTSSKQCFFVSQYPFLMSLGSKLKILLHDSKVQQSASYNTSYIDLDGRRLIQPYITIRVRRERLMEDSLAQISVSIHYLKRALRIEFAGEEGVDAGGLKKEWFLLLVRELFDPRYGMWVWDEETNLCWFNPASLESEEQYTLVGVVIGLAVYHASTLDIRLPVAAFKRLLDEPVTLTDLEEWQPSLVKGLRVLLEFEGDVEEVFCRTFVGEYEAFGEIIPVPLIPNGENTPVTSENREEYVERLVEFMLVTSVSRQFRAFQKGWLSVCEGNALSLFHAEEISLLVCGSPDSLDVAQLRGVTVYEGCSAEDELIESFWELVSAWSTEQQQKLLAFVTGSDRVPATGLINMSFRIQATRVPETYLPSSHTCFNTLCLPRYRSKTVLQKKLEEALTMSQGFGLK</sequence>
<feature type="compositionally biased region" description="Low complexity" evidence="8">
    <location>
        <begin position="28"/>
        <end position="57"/>
    </location>
</feature>
<dbReference type="CDD" id="cd00078">
    <property type="entry name" value="HECTc"/>
    <property type="match status" value="1"/>
</dbReference>
<evidence type="ECO:0000256" key="8">
    <source>
        <dbReference type="SAM" id="MobiDB-lite"/>
    </source>
</evidence>
<organism evidence="10">
    <name type="scientific">Phaffia rhodozyma</name>
    <name type="common">Yeast</name>
    <name type="synonym">Xanthophyllomyces dendrorhous</name>
    <dbReference type="NCBI Taxonomy" id="264483"/>
    <lineage>
        <taxon>Eukaryota</taxon>
        <taxon>Fungi</taxon>
        <taxon>Dikarya</taxon>
        <taxon>Basidiomycota</taxon>
        <taxon>Agaricomycotina</taxon>
        <taxon>Tremellomycetes</taxon>
        <taxon>Cystofilobasidiales</taxon>
        <taxon>Mrakiaceae</taxon>
        <taxon>Phaffia</taxon>
    </lineage>
</organism>
<dbReference type="EMBL" id="LN483167">
    <property type="protein sequence ID" value="CDZ97187.1"/>
    <property type="molecule type" value="Genomic_DNA"/>
</dbReference>
<evidence type="ECO:0000256" key="3">
    <source>
        <dbReference type="ARBA" id="ARBA00012485"/>
    </source>
</evidence>
<feature type="compositionally biased region" description="Low complexity" evidence="8">
    <location>
        <begin position="413"/>
        <end position="433"/>
    </location>
</feature>
<evidence type="ECO:0000256" key="1">
    <source>
        <dbReference type="ARBA" id="ARBA00000885"/>
    </source>
</evidence>
<keyword evidence="4" id="KW-0963">Cytoplasm</keyword>